<dbReference type="AlphaFoldDB" id="A0A7X8SL91"/>
<dbReference type="Proteomes" id="UP000585050">
    <property type="component" value="Unassembled WGS sequence"/>
</dbReference>
<dbReference type="RefSeq" id="WP_168882917.1">
    <property type="nucleotide sequence ID" value="NZ_JABAIL010000004.1"/>
</dbReference>
<comment type="caution">
    <text evidence="1">The sequence shown here is derived from an EMBL/GenBank/DDBJ whole genome shotgun (WGS) entry which is preliminary data.</text>
</comment>
<evidence type="ECO:0000313" key="1">
    <source>
        <dbReference type="EMBL" id="NLR92197.1"/>
    </source>
</evidence>
<evidence type="ECO:0000313" key="2">
    <source>
        <dbReference type="Proteomes" id="UP000585050"/>
    </source>
</evidence>
<accession>A0A7X8SL91</accession>
<reference evidence="1 2" key="1">
    <citation type="submission" date="2020-04" db="EMBL/GenBank/DDBJ databases">
        <title>Flammeovirga sp. SR4, a novel species isolated from seawater.</title>
        <authorList>
            <person name="Wang X."/>
        </authorList>
    </citation>
    <scope>NUCLEOTIDE SEQUENCE [LARGE SCALE GENOMIC DNA]</scope>
    <source>
        <strain evidence="1 2">SR4</strain>
    </source>
</reference>
<dbReference type="EMBL" id="JABAIL010000004">
    <property type="protein sequence ID" value="NLR92197.1"/>
    <property type="molecule type" value="Genomic_DNA"/>
</dbReference>
<keyword evidence="2" id="KW-1185">Reference proteome</keyword>
<organism evidence="1 2">
    <name type="scientific">Flammeovirga agarivorans</name>
    <dbReference type="NCBI Taxonomy" id="2726742"/>
    <lineage>
        <taxon>Bacteria</taxon>
        <taxon>Pseudomonadati</taxon>
        <taxon>Bacteroidota</taxon>
        <taxon>Cytophagia</taxon>
        <taxon>Cytophagales</taxon>
        <taxon>Flammeovirgaceae</taxon>
        <taxon>Flammeovirga</taxon>
    </lineage>
</organism>
<proteinExistence type="predicted"/>
<name>A0A7X8SL91_9BACT</name>
<protein>
    <submittedName>
        <fullName evidence="1">Uncharacterized protein</fullName>
    </submittedName>
</protein>
<gene>
    <name evidence="1" type="ORF">HGP29_13300</name>
</gene>
<sequence>MKEEILLEFEELEILRSKKRWKLYFVVMAEHPTEKDKWIMTTIPNENHGLIELKPNAENKVYFEPQNAIGANGLFVLDRDMPRNRRLKVRVFLRHSRDNIRNAGKLLTDVENALGDEAYGQVTNLLGRSNPWLVIGQEAVQKVGAILSNIKDRDFGMITMDEEFGPEFENQSELDRENKFSTGDARLVWSWATRKHVKEDLYT</sequence>